<gene>
    <name evidence="3" type="ORF">CERZMDRAFT_41906</name>
</gene>
<dbReference type="PANTHER" id="PTHR10963:SF60">
    <property type="entry name" value="GRAM-NEGATIVE BACTERIA-BINDING PROTEIN 1-RELATED"/>
    <property type="match status" value="1"/>
</dbReference>
<sequence>MKVAALTLAFAAGSVLADAPKLPSNTQWKKTLFLDDFTGRSGSTFDRTKWQAATGTSYPGGPPAWGTWEVQTYTDSLNNVRQAGNSELWIIPRKASNGNWTSARLETRASNFKAPAGGKLRVEASIKMPNVSGASAAGYWPAFWALGGSFRGNYWSWPSVGEIDIMENVNGQDTVTTAIHCDKNPGGICNEPSGLGATHSCSGSRCPGNYHVYEMIIDRTTKPERMRFYVDKRLVRTVSQTQLGNVWDQTVNQGFYLVLNVAMGGAFPDAIAGSKTPTGNTVSGRQMAVDYVVVWST</sequence>
<feature type="signal peptide" evidence="1">
    <location>
        <begin position="1"/>
        <end position="17"/>
    </location>
</feature>
<dbReference type="CDD" id="cd02182">
    <property type="entry name" value="GH16_Strep_laminarinase_like"/>
    <property type="match status" value="1"/>
</dbReference>
<evidence type="ECO:0000313" key="4">
    <source>
        <dbReference type="Proteomes" id="UP000799539"/>
    </source>
</evidence>
<dbReference type="Proteomes" id="UP000799539">
    <property type="component" value="Unassembled WGS sequence"/>
</dbReference>
<keyword evidence="3" id="KW-0378">Hydrolase</keyword>
<dbReference type="Gene3D" id="2.60.120.200">
    <property type="match status" value="1"/>
</dbReference>
<dbReference type="GO" id="GO:0004553">
    <property type="term" value="F:hydrolase activity, hydrolyzing O-glycosyl compounds"/>
    <property type="evidence" value="ECO:0007669"/>
    <property type="project" value="InterPro"/>
</dbReference>
<dbReference type="AlphaFoldDB" id="A0A6A6FFB3"/>
<evidence type="ECO:0000313" key="3">
    <source>
        <dbReference type="EMBL" id="KAF2212095.1"/>
    </source>
</evidence>
<dbReference type="PANTHER" id="PTHR10963">
    <property type="entry name" value="GLYCOSYL HYDROLASE-RELATED"/>
    <property type="match status" value="1"/>
</dbReference>
<dbReference type="PROSITE" id="PS51762">
    <property type="entry name" value="GH16_2"/>
    <property type="match status" value="1"/>
</dbReference>
<organism evidence="3 4">
    <name type="scientific">Cercospora zeae-maydis SCOH1-5</name>
    <dbReference type="NCBI Taxonomy" id="717836"/>
    <lineage>
        <taxon>Eukaryota</taxon>
        <taxon>Fungi</taxon>
        <taxon>Dikarya</taxon>
        <taxon>Ascomycota</taxon>
        <taxon>Pezizomycotina</taxon>
        <taxon>Dothideomycetes</taxon>
        <taxon>Dothideomycetidae</taxon>
        <taxon>Mycosphaerellales</taxon>
        <taxon>Mycosphaerellaceae</taxon>
        <taxon>Cercospora</taxon>
    </lineage>
</organism>
<evidence type="ECO:0000256" key="1">
    <source>
        <dbReference type="SAM" id="SignalP"/>
    </source>
</evidence>
<feature type="chain" id="PRO_5025467676" evidence="1">
    <location>
        <begin position="18"/>
        <end position="297"/>
    </location>
</feature>
<keyword evidence="1" id="KW-0732">Signal</keyword>
<name>A0A6A6FFB3_9PEZI</name>
<accession>A0A6A6FFB3</accession>
<keyword evidence="4" id="KW-1185">Reference proteome</keyword>
<dbReference type="InterPro" id="IPR000757">
    <property type="entry name" value="Beta-glucanase-like"/>
</dbReference>
<proteinExistence type="predicted"/>
<dbReference type="OrthoDB" id="192832at2759"/>
<feature type="domain" description="GH16" evidence="2">
    <location>
        <begin position="17"/>
        <end position="297"/>
    </location>
</feature>
<dbReference type="Pfam" id="PF26113">
    <property type="entry name" value="GH16_XgeA"/>
    <property type="match status" value="1"/>
</dbReference>
<protein>
    <submittedName>
        <fullName evidence="3">Glycoside hydrolase family 16 protein</fullName>
    </submittedName>
</protein>
<dbReference type="InterPro" id="IPR050546">
    <property type="entry name" value="Glycosyl_Hydrlase_16"/>
</dbReference>
<reference evidence="3" key="1">
    <citation type="journal article" date="2020" name="Stud. Mycol.">
        <title>101 Dothideomycetes genomes: a test case for predicting lifestyles and emergence of pathogens.</title>
        <authorList>
            <person name="Haridas S."/>
            <person name="Albert R."/>
            <person name="Binder M."/>
            <person name="Bloem J."/>
            <person name="Labutti K."/>
            <person name="Salamov A."/>
            <person name="Andreopoulos B."/>
            <person name="Baker S."/>
            <person name="Barry K."/>
            <person name="Bills G."/>
            <person name="Bluhm B."/>
            <person name="Cannon C."/>
            <person name="Castanera R."/>
            <person name="Culley D."/>
            <person name="Daum C."/>
            <person name="Ezra D."/>
            <person name="Gonzalez J."/>
            <person name="Henrissat B."/>
            <person name="Kuo A."/>
            <person name="Liang C."/>
            <person name="Lipzen A."/>
            <person name="Lutzoni F."/>
            <person name="Magnuson J."/>
            <person name="Mondo S."/>
            <person name="Nolan M."/>
            <person name="Ohm R."/>
            <person name="Pangilinan J."/>
            <person name="Park H.-J."/>
            <person name="Ramirez L."/>
            <person name="Alfaro M."/>
            <person name="Sun H."/>
            <person name="Tritt A."/>
            <person name="Yoshinaga Y."/>
            <person name="Zwiers L.-H."/>
            <person name="Turgeon B."/>
            <person name="Goodwin S."/>
            <person name="Spatafora J."/>
            <person name="Crous P."/>
            <person name="Grigoriev I."/>
        </authorList>
    </citation>
    <scope>NUCLEOTIDE SEQUENCE</scope>
    <source>
        <strain evidence="3">SCOH1-5</strain>
    </source>
</reference>
<evidence type="ECO:0000259" key="2">
    <source>
        <dbReference type="PROSITE" id="PS51762"/>
    </source>
</evidence>
<dbReference type="InterPro" id="IPR013320">
    <property type="entry name" value="ConA-like_dom_sf"/>
</dbReference>
<dbReference type="SUPFAM" id="SSF49899">
    <property type="entry name" value="Concanavalin A-like lectins/glucanases"/>
    <property type="match status" value="1"/>
</dbReference>
<dbReference type="GO" id="GO:0005975">
    <property type="term" value="P:carbohydrate metabolic process"/>
    <property type="evidence" value="ECO:0007669"/>
    <property type="project" value="InterPro"/>
</dbReference>
<dbReference type="EMBL" id="ML992674">
    <property type="protein sequence ID" value="KAF2212095.1"/>
    <property type="molecule type" value="Genomic_DNA"/>
</dbReference>